<organism evidence="3 4">
    <name type="scientific">Ramlibacter cellulosilyticus</name>
    <dbReference type="NCBI Taxonomy" id="2764187"/>
    <lineage>
        <taxon>Bacteria</taxon>
        <taxon>Pseudomonadati</taxon>
        <taxon>Pseudomonadota</taxon>
        <taxon>Betaproteobacteria</taxon>
        <taxon>Burkholderiales</taxon>
        <taxon>Comamonadaceae</taxon>
        <taxon>Ramlibacter</taxon>
    </lineage>
</organism>
<dbReference type="Proteomes" id="UP000608513">
    <property type="component" value="Unassembled WGS sequence"/>
</dbReference>
<protein>
    <submittedName>
        <fullName evidence="3">Fructosamine kinase family protein</fullName>
    </submittedName>
</protein>
<sequence length="294" mass="31528">MEILESPPALSGALGGAWSLRPLHASSFCDTWEASQGTLRLFVKSAPRAGAGQLRAEADGLRALAATGCIRVPQVHALTDLAGGGAALAMEWLDFRAPDARFGARFGEAMAALHAHPCPLEPAGFGWRGDNCIGGTPQRNTPLQPASWGGWLQFWGRSRLCPMRDRLPASASALREAVDAVIERMPDLFSDGYQPRPALIHGDLWQGNWDMLADGTPVIFDPAVSCSDPEAEIAMMELFGSPPAGFRAAYEAAGGRWPSPQRMKLYQLYHLLNHVVLFGGGYAVQALQVARALA</sequence>
<evidence type="ECO:0000313" key="3">
    <source>
        <dbReference type="EMBL" id="MBC5784747.1"/>
    </source>
</evidence>
<gene>
    <name evidence="3" type="ORF">H8N03_17490</name>
</gene>
<evidence type="ECO:0000313" key="4">
    <source>
        <dbReference type="Proteomes" id="UP000608513"/>
    </source>
</evidence>
<keyword evidence="4" id="KW-1185">Reference proteome</keyword>
<evidence type="ECO:0000256" key="2">
    <source>
        <dbReference type="PIRNR" id="PIRNR006221"/>
    </source>
</evidence>
<accession>A0A923MVY8</accession>
<keyword evidence="2 3" id="KW-0418">Kinase</keyword>
<dbReference type="PANTHER" id="PTHR12149">
    <property type="entry name" value="FRUCTOSAMINE 3 KINASE-RELATED PROTEIN"/>
    <property type="match status" value="1"/>
</dbReference>
<proteinExistence type="inferred from homology"/>
<dbReference type="Pfam" id="PF03881">
    <property type="entry name" value="Fructosamin_kin"/>
    <property type="match status" value="1"/>
</dbReference>
<dbReference type="InterPro" id="IPR011009">
    <property type="entry name" value="Kinase-like_dom_sf"/>
</dbReference>
<dbReference type="Gene3D" id="3.30.200.20">
    <property type="entry name" value="Phosphorylase Kinase, domain 1"/>
    <property type="match status" value="1"/>
</dbReference>
<dbReference type="AlphaFoldDB" id="A0A923MVY8"/>
<dbReference type="Gene3D" id="3.90.1200.10">
    <property type="match status" value="1"/>
</dbReference>
<dbReference type="GO" id="GO:0016301">
    <property type="term" value="F:kinase activity"/>
    <property type="evidence" value="ECO:0007669"/>
    <property type="project" value="UniProtKB-UniRule"/>
</dbReference>
<reference evidence="3" key="1">
    <citation type="submission" date="2020-08" db="EMBL/GenBank/DDBJ databases">
        <title>Ramlibacter sp. USB13 16S ribosomal RNA gene genome sequencing and assembly.</title>
        <authorList>
            <person name="Kang M."/>
        </authorList>
    </citation>
    <scope>NUCLEOTIDE SEQUENCE</scope>
    <source>
        <strain evidence="3">USB13</strain>
    </source>
</reference>
<keyword evidence="2" id="KW-0808">Transferase</keyword>
<dbReference type="PIRSF" id="PIRSF006221">
    <property type="entry name" value="Ketosamine-3-kinase"/>
    <property type="match status" value="1"/>
</dbReference>
<evidence type="ECO:0000256" key="1">
    <source>
        <dbReference type="ARBA" id="ARBA00009460"/>
    </source>
</evidence>
<comment type="similarity">
    <text evidence="1 2">Belongs to the fructosamine kinase family.</text>
</comment>
<dbReference type="PANTHER" id="PTHR12149:SF8">
    <property type="entry name" value="PROTEIN-RIBULOSAMINE 3-KINASE"/>
    <property type="match status" value="1"/>
</dbReference>
<dbReference type="EMBL" id="JACORT010000007">
    <property type="protein sequence ID" value="MBC5784747.1"/>
    <property type="molecule type" value="Genomic_DNA"/>
</dbReference>
<name>A0A923MVY8_9BURK</name>
<dbReference type="InterPro" id="IPR016477">
    <property type="entry name" value="Fructo-/Ketosamine-3-kinase"/>
</dbReference>
<dbReference type="SUPFAM" id="SSF56112">
    <property type="entry name" value="Protein kinase-like (PK-like)"/>
    <property type="match status" value="1"/>
</dbReference>
<comment type="caution">
    <text evidence="3">The sequence shown here is derived from an EMBL/GenBank/DDBJ whole genome shotgun (WGS) entry which is preliminary data.</text>
</comment>